<reference evidence="1" key="1">
    <citation type="submission" date="2019-11" db="EMBL/GenBank/DDBJ databases">
        <authorList>
            <person name="Li J."/>
        </authorList>
    </citation>
    <scope>NUCLEOTIDE SEQUENCE</scope>
    <source>
        <strain evidence="1">B6B</strain>
    </source>
</reference>
<evidence type="ECO:0000313" key="1">
    <source>
        <dbReference type="EMBL" id="MRH42868.1"/>
    </source>
</evidence>
<gene>
    <name evidence="1" type="ORF">GH741_09235</name>
</gene>
<organism evidence="1 2">
    <name type="scientific">Aquibacillus halophilus</name>
    <dbReference type="NCBI Taxonomy" id="930132"/>
    <lineage>
        <taxon>Bacteria</taxon>
        <taxon>Bacillati</taxon>
        <taxon>Bacillota</taxon>
        <taxon>Bacilli</taxon>
        <taxon>Bacillales</taxon>
        <taxon>Bacillaceae</taxon>
        <taxon>Aquibacillus</taxon>
    </lineage>
</organism>
<protein>
    <submittedName>
        <fullName evidence="1">Uncharacterized protein</fullName>
    </submittedName>
</protein>
<sequence>MYIMSRRLIVEEKMNRLSEGHTAFAESDEVIRLMKEEISKKNIPVICDQTESGCWFIPDEQTNISG</sequence>
<dbReference type="Pfam" id="PF26326">
    <property type="entry name" value="YtzJ"/>
    <property type="match status" value="1"/>
</dbReference>
<keyword evidence="2" id="KW-1185">Reference proteome</keyword>
<dbReference type="InterPro" id="IPR058867">
    <property type="entry name" value="YtzJ"/>
</dbReference>
<dbReference type="AlphaFoldDB" id="A0A6A8DB80"/>
<comment type="caution">
    <text evidence="1">The sequence shown here is derived from an EMBL/GenBank/DDBJ whole genome shotgun (WGS) entry which is preliminary data.</text>
</comment>
<proteinExistence type="predicted"/>
<name>A0A6A8DB80_9BACI</name>
<dbReference type="Proteomes" id="UP000799092">
    <property type="component" value="Unassembled WGS sequence"/>
</dbReference>
<accession>A0A6A8DB80</accession>
<dbReference type="EMBL" id="WJNG01000007">
    <property type="protein sequence ID" value="MRH42868.1"/>
    <property type="molecule type" value="Genomic_DNA"/>
</dbReference>
<evidence type="ECO:0000313" key="2">
    <source>
        <dbReference type="Proteomes" id="UP000799092"/>
    </source>
</evidence>
<dbReference type="OrthoDB" id="2679903at2"/>